<comment type="caution">
    <text evidence="1">The sequence shown here is derived from an EMBL/GenBank/DDBJ whole genome shotgun (WGS) entry which is preliminary data.</text>
</comment>
<proteinExistence type="predicted"/>
<name>A0AAP8BCH9_BACMY</name>
<organism evidence="1 2">
    <name type="scientific">Bacillus mycoides</name>
    <dbReference type="NCBI Taxonomy" id="1405"/>
    <lineage>
        <taxon>Bacteria</taxon>
        <taxon>Bacillati</taxon>
        <taxon>Bacillota</taxon>
        <taxon>Bacilli</taxon>
        <taxon>Bacillales</taxon>
        <taxon>Bacillaceae</taxon>
        <taxon>Bacillus</taxon>
        <taxon>Bacillus cereus group</taxon>
    </lineage>
</organism>
<gene>
    <name evidence="1" type="ORF">S3E15_02894</name>
</gene>
<dbReference type="AlphaFoldDB" id="A0AAP8BCH9"/>
<sequence>MIESFLESFVVIMIDVCYHGGLSKGNINDQIQKVISY</sequence>
<protein>
    <submittedName>
        <fullName evidence="1">Uncharacterized protein</fullName>
    </submittedName>
</protein>
<reference evidence="1 2" key="1">
    <citation type="submission" date="2016-12" db="EMBL/GenBank/DDBJ databases">
        <title>Genome Sequences of Twelve Sporeforming Bacillus Species Isolated from Foods.</title>
        <authorList>
            <person name="De Jong A."/>
            <person name="Holsappel S."/>
            <person name="Kuipers O.P."/>
        </authorList>
    </citation>
    <scope>NUCLEOTIDE SEQUENCE [LARGE SCALE GENOMIC DNA]</scope>
    <source>
        <strain evidence="1 2">S3E15</strain>
    </source>
</reference>
<evidence type="ECO:0000313" key="1">
    <source>
        <dbReference type="EMBL" id="OSX89858.1"/>
    </source>
</evidence>
<dbReference type="EMBL" id="MRWU01000024">
    <property type="protein sequence ID" value="OSX89858.1"/>
    <property type="molecule type" value="Genomic_DNA"/>
</dbReference>
<accession>A0AAP8BCH9</accession>
<dbReference type="Proteomes" id="UP000194131">
    <property type="component" value="Unassembled WGS sequence"/>
</dbReference>
<evidence type="ECO:0000313" key="2">
    <source>
        <dbReference type="Proteomes" id="UP000194131"/>
    </source>
</evidence>